<dbReference type="AlphaFoldDB" id="A0A6S7BLF2"/>
<evidence type="ECO:0000256" key="6">
    <source>
        <dbReference type="SAM" id="Phobius"/>
    </source>
</evidence>
<evidence type="ECO:0000259" key="7">
    <source>
        <dbReference type="Pfam" id="PF00482"/>
    </source>
</evidence>
<keyword evidence="9" id="KW-1185">Reference proteome</keyword>
<feature type="transmembrane region" description="Helical" evidence="6">
    <location>
        <begin position="299"/>
        <end position="318"/>
    </location>
</feature>
<dbReference type="PANTHER" id="PTHR35007">
    <property type="entry name" value="INTEGRAL MEMBRANE PROTEIN-RELATED"/>
    <property type="match status" value="1"/>
</dbReference>
<evidence type="ECO:0000256" key="4">
    <source>
        <dbReference type="ARBA" id="ARBA00022989"/>
    </source>
</evidence>
<keyword evidence="5 6" id="KW-0472">Membrane</keyword>
<dbReference type="InterPro" id="IPR018076">
    <property type="entry name" value="T2SS_GspF_dom"/>
</dbReference>
<accession>A0A6S7BLF2</accession>
<protein>
    <recommendedName>
        <fullName evidence="7">Type II secretion system protein GspF domain-containing protein</fullName>
    </recommendedName>
</protein>
<reference evidence="8 9" key="1">
    <citation type="submission" date="2020-04" db="EMBL/GenBank/DDBJ databases">
        <authorList>
            <person name="De Canck E."/>
        </authorList>
    </citation>
    <scope>NUCLEOTIDE SEQUENCE [LARGE SCALE GENOMIC DNA]</scope>
    <source>
        <strain evidence="8 9">LMG 28614</strain>
    </source>
</reference>
<gene>
    <name evidence="8" type="ORF">LMG28614_05925</name>
</gene>
<keyword evidence="3 6" id="KW-0812">Transmembrane</keyword>
<comment type="subcellular location">
    <subcellularLocation>
        <location evidence="1">Cell membrane</location>
        <topology evidence="1">Multi-pass membrane protein</topology>
    </subcellularLocation>
</comment>
<evidence type="ECO:0000313" key="9">
    <source>
        <dbReference type="Proteomes" id="UP000494365"/>
    </source>
</evidence>
<proteinExistence type="predicted"/>
<evidence type="ECO:0000313" key="8">
    <source>
        <dbReference type="EMBL" id="CAB3803981.1"/>
    </source>
</evidence>
<dbReference type="InterPro" id="IPR042094">
    <property type="entry name" value="T2SS_GspF_sf"/>
</dbReference>
<dbReference type="Pfam" id="PF00482">
    <property type="entry name" value="T2SSF"/>
    <property type="match status" value="1"/>
</dbReference>
<evidence type="ECO:0000256" key="2">
    <source>
        <dbReference type="ARBA" id="ARBA00022475"/>
    </source>
</evidence>
<evidence type="ECO:0000256" key="3">
    <source>
        <dbReference type="ARBA" id="ARBA00022692"/>
    </source>
</evidence>
<dbReference type="Gene3D" id="1.20.81.30">
    <property type="entry name" value="Type II secretion system (T2SS), domain F"/>
    <property type="match status" value="1"/>
</dbReference>
<dbReference type="Proteomes" id="UP000494365">
    <property type="component" value="Unassembled WGS sequence"/>
</dbReference>
<sequence>MNAANVVAVGTFFAIVIAGLIARAVREVARQRPNARIRTRVATLRDERQPVKPEHDNKDQHQLLHPKRRVGDQAALLAMFSAWHERVRAVGGPGGMRAICFVAAAALAASLIGTSFASMAPLLRLLTSIGIAGIAGRAAYRWMIARFRQRFLAAFPDTLDLIIRAVRAGIPVVQAINTAGVESEEPVRATFRTMGDALLVGAELKDVLQQAAARLQLSDFSFFSVCLILQRETGGNLGDTLENLSAIVRARRDIRAKSKALTAEGRLASKMIAAVPFSIMGFLYVVNRPYLDTLTHTHAGHKILTLAAVLLTIGLWLISKISNLDTSR</sequence>
<dbReference type="EMBL" id="CADIKK010000037">
    <property type="protein sequence ID" value="CAB3803981.1"/>
    <property type="molecule type" value="Genomic_DNA"/>
</dbReference>
<name>A0A6S7BLF2_9BURK</name>
<feature type="transmembrane region" description="Helical" evidence="6">
    <location>
        <begin position="98"/>
        <end position="116"/>
    </location>
</feature>
<organism evidence="8 9">
    <name type="scientific">Paraburkholderia ultramafica</name>
    <dbReference type="NCBI Taxonomy" id="1544867"/>
    <lineage>
        <taxon>Bacteria</taxon>
        <taxon>Pseudomonadati</taxon>
        <taxon>Pseudomonadota</taxon>
        <taxon>Betaproteobacteria</taxon>
        <taxon>Burkholderiales</taxon>
        <taxon>Burkholderiaceae</taxon>
        <taxon>Paraburkholderia</taxon>
    </lineage>
</organism>
<feature type="transmembrane region" description="Helical" evidence="6">
    <location>
        <begin position="6"/>
        <end position="25"/>
    </location>
</feature>
<feature type="domain" description="Type II secretion system protein GspF" evidence="7">
    <location>
        <begin position="159"/>
        <end position="284"/>
    </location>
</feature>
<dbReference type="GO" id="GO:0005886">
    <property type="term" value="C:plasma membrane"/>
    <property type="evidence" value="ECO:0007669"/>
    <property type="project" value="UniProtKB-SubCell"/>
</dbReference>
<feature type="transmembrane region" description="Helical" evidence="6">
    <location>
        <begin position="122"/>
        <end position="140"/>
    </location>
</feature>
<evidence type="ECO:0000256" key="5">
    <source>
        <dbReference type="ARBA" id="ARBA00023136"/>
    </source>
</evidence>
<keyword evidence="4 6" id="KW-1133">Transmembrane helix</keyword>
<evidence type="ECO:0000256" key="1">
    <source>
        <dbReference type="ARBA" id="ARBA00004651"/>
    </source>
</evidence>
<feature type="transmembrane region" description="Helical" evidence="6">
    <location>
        <begin position="267"/>
        <end position="287"/>
    </location>
</feature>
<dbReference type="PANTHER" id="PTHR35007:SF1">
    <property type="entry name" value="PILUS ASSEMBLY PROTEIN"/>
    <property type="match status" value="1"/>
</dbReference>
<dbReference type="RefSeq" id="WP_175152906.1">
    <property type="nucleotide sequence ID" value="NZ_CADIKK010000037.1"/>
</dbReference>
<keyword evidence="2" id="KW-1003">Cell membrane</keyword>